<dbReference type="GO" id="GO:0019853">
    <property type="term" value="P:L-ascorbic acid biosynthetic process"/>
    <property type="evidence" value="ECO:0007669"/>
    <property type="project" value="TreeGrafter"/>
</dbReference>
<feature type="domain" description="SMP-30/Gluconolactonase/LRE-like region" evidence="4">
    <location>
        <begin position="12"/>
        <end position="263"/>
    </location>
</feature>
<feature type="active site" description="Proton donor/acceptor" evidence="2">
    <location>
        <position position="216"/>
    </location>
</feature>
<keyword evidence="3" id="KW-0479">Metal-binding</keyword>
<dbReference type="Proteomes" id="UP001497623">
    <property type="component" value="Unassembled WGS sequence"/>
</dbReference>
<dbReference type="PANTHER" id="PTHR10907:SF66">
    <property type="entry name" value="MIP34848P1-RELATED"/>
    <property type="match status" value="1"/>
</dbReference>
<comment type="similarity">
    <text evidence="1">Belongs to the SMP-30/CGR1 family.</text>
</comment>
<accession>A0AAV2RJM7</accession>
<dbReference type="AlphaFoldDB" id="A0AAV2RJM7"/>
<comment type="cofactor">
    <cofactor evidence="3">
        <name>Zn(2+)</name>
        <dbReference type="ChEBI" id="CHEBI:29105"/>
    </cofactor>
    <text evidence="3">Binds 1 divalent metal cation per subunit.</text>
</comment>
<keyword evidence="3" id="KW-0862">Zinc</keyword>
<dbReference type="GO" id="GO:0004341">
    <property type="term" value="F:gluconolactonase activity"/>
    <property type="evidence" value="ECO:0007669"/>
    <property type="project" value="TreeGrafter"/>
</dbReference>
<evidence type="ECO:0000256" key="2">
    <source>
        <dbReference type="PIRSR" id="PIRSR605511-1"/>
    </source>
</evidence>
<evidence type="ECO:0000259" key="4">
    <source>
        <dbReference type="Pfam" id="PF08450"/>
    </source>
</evidence>
<evidence type="ECO:0000256" key="3">
    <source>
        <dbReference type="PIRSR" id="PIRSR605511-2"/>
    </source>
</evidence>
<feature type="binding site" evidence="3">
    <location>
        <position position="216"/>
    </location>
    <ligand>
        <name>a divalent metal cation</name>
        <dbReference type="ChEBI" id="CHEBI:60240"/>
    </ligand>
</feature>
<keyword evidence="6" id="KW-1185">Reference proteome</keyword>
<dbReference type="InterPro" id="IPR013658">
    <property type="entry name" value="SGL"/>
</dbReference>
<feature type="binding site" evidence="3">
    <location>
        <position position="113"/>
    </location>
    <ligand>
        <name>substrate</name>
    </ligand>
</feature>
<gene>
    <name evidence="5" type="ORF">MNOR_LOCUS25512</name>
</gene>
<proteinExistence type="inferred from homology"/>
<dbReference type="InterPro" id="IPR005511">
    <property type="entry name" value="SMP-30"/>
</dbReference>
<feature type="non-terminal residue" evidence="5">
    <location>
        <position position="265"/>
    </location>
</feature>
<comment type="caution">
    <text evidence="5">The sequence shown here is derived from an EMBL/GenBank/DDBJ whole genome shotgun (WGS) entry which is preliminary data.</text>
</comment>
<evidence type="ECO:0000313" key="6">
    <source>
        <dbReference type="Proteomes" id="UP001497623"/>
    </source>
</evidence>
<dbReference type="InterPro" id="IPR011042">
    <property type="entry name" value="6-blade_b-propeller_TolB-like"/>
</dbReference>
<dbReference type="Gene3D" id="2.120.10.30">
    <property type="entry name" value="TolB, C-terminal domain"/>
    <property type="match status" value="1"/>
</dbReference>
<dbReference type="GO" id="GO:0005509">
    <property type="term" value="F:calcium ion binding"/>
    <property type="evidence" value="ECO:0007669"/>
    <property type="project" value="TreeGrafter"/>
</dbReference>
<evidence type="ECO:0000313" key="5">
    <source>
        <dbReference type="EMBL" id="CAL4126330.1"/>
    </source>
</evidence>
<feature type="binding site" evidence="3">
    <location>
        <position position="164"/>
    </location>
    <ligand>
        <name>a divalent metal cation</name>
        <dbReference type="ChEBI" id="CHEBI:60240"/>
    </ligand>
</feature>
<protein>
    <recommendedName>
        <fullName evidence="4">SMP-30/Gluconolactonase/LRE-like region domain-containing protein</fullName>
    </recommendedName>
</protein>
<feature type="binding site" evidence="3">
    <location>
        <position position="111"/>
    </location>
    <ligand>
        <name>substrate</name>
    </ligand>
</feature>
<evidence type="ECO:0000256" key="1">
    <source>
        <dbReference type="ARBA" id="ARBA00008853"/>
    </source>
</evidence>
<sequence>MEVKEICPPVELGEGPYWCEEQSALYYVDITQGNVHRYFTKTNTRQTLHVEPTESGGSVSLVVPVKGRGNDFIVSIGRSLGLVNWPLDAPDHHITKAQILHTVDSASPSNRFNDGKCDPQGRLWAGTMGKGDDPDETQREKGSLFYLDSRNQLTHWITKVTISNGMAWSQDRKTFYYIDSLTYCLDTFDYEDDSGKISNRRLVIDFKKAGIPEMPDGMTIDVEGNLWVAFFFGSKVVCIEPGSGHVLREVRLPAQNITSVCWGDE</sequence>
<feature type="binding site" evidence="3">
    <location>
        <position position="14"/>
    </location>
    <ligand>
        <name>a divalent metal cation</name>
        <dbReference type="ChEBI" id="CHEBI:60240"/>
    </ligand>
</feature>
<name>A0AAV2RJM7_MEGNR</name>
<reference evidence="5 6" key="1">
    <citation type="submission" date="2024-05" db="EMBL/GenBank/DDBJ databases">
        <authorList>
            <person name="Wallberg A."/>
        </authorList>
    </citation>
    <scope>NUCLEOTIDE SEQUENCE [LARGE SCALE GENOMIC DNA]</scope>
</reference>
<dbReference type="Pfam" id="PF08450">
    <property type="entry name" value="SGL"/>
    <property type="match status" value="1"/>
</dbReference>
<dbReference type="PANTHER" id="PTHR10907">
    <property type="entry name" value="REGUCALCIN"/>
    <property type="match status" value="1"/>
</dbReference>
<dbReference type="EMBL" id="CAXKWB010024449">
    <property type="protein sequence ID" value="CAL4126330.1"/>
    <property type="molecule type" value="Genomic_DNA"/>
</dbReference>
<dbReference type="PRINTS" id="PR01790">
    <property type="entry name" value="SMP30FAMILY"/>
</dbReference>
<dbReference type="SUPFAM" id="SSF63829">
    <property type="entry name" value="Calcium-dependent phosphotriesterase"/>
    <property type="match status" value="1"/>
</dbReference>
<organism evidence="5 6">
    <name type="scientific">Meganyctiphanes norvegica</name>
    <name type="common">Northern krill</name>
    <name type="synonym">Thysanopoda norvegica</name>
    <dbReference type="NCBI Taxonomy" id="48144"/>
    <lineage>
        <taxon>Eukaryota</taxon>
        <taxon>Metazoa</taxon>
        <taxon>Ecdysozoa</taxon>
        <taxon>Arthropoda</taxon>
        <taxon>Crustacea</taxon>
        <taxon>Multicrustacea</taxon>
        <taxon>Malacostraca</taxon>
        <taxon>Eumalacostraca</taxon>
        <taxon>Eucarida</taxon>
        <taxon>Euphausiacea</taxon>
        <taxon>Euphausiidae</taxon>
        <taxon>Meganyctiphanes</taxon>
    </lineage>
</organism>